<dbReference type="InterPro" id="IPR018247">
    <property type="entry name" value="EF_Hand_1_Ca_BS"/>
</dbReference>
<evidence type="ECO:0000313" key="2">
    <source>
        <dbReference type="EMBL" id="MCQ8130134.1"/>
    </source>
</evidence>
<protein>
    <submittedName>
        <fullName evidence="2">5'-nucleotidase C-terminal domain-containing protein</fullName>
    </submittedName>
</protein>
<gene>
    <name evidence="2" type="ORF">NP596_16870</name>
</gene>
<reference evidence="2 3" key="1">
    <citation type="submission" date="2022-07" db="EMBL/GenBank/DDBJ databases">
        <title>Methylomonas rivi sp. nov., Methylomonas rosea sp. nov., Methylomonas aureus sp. nov. and Methylomonas subterranea sp. nov., four novel methanotrophs isolated from a freshwater creek and the deep terrestrial subsurface.</title>
        <authorList>
            <person name="Abin C."/>
            <person name="Sankaranarayanan K."/>
            <person name="Garner C."/>
            <person name="Sindelar R."/>
            <person name="Kotary K."/>
            <person name="Garner R."/>
            <person name="Barclay S."/>
            <person name="Lawson P."/>
            <person name="Krumholz L."/>
        </authorList>
    </citation>
    <scope>NUCLEOTIDE SEQUENCE [LARGE SCALE GENOMIC DNA]</scope>
    <source>
        <strain evidence="2 3">WSC-6</strain>
    </source>
</reference>
<dbReference type="Gene3D" id="3.90.780.10">
    <property type="entry name" value="5'-Nucleotidase, C-terminal domain"/>
    <property type="match status" value="1"/>
</dbReference>
<keyword evidence="3" id="KW-1185">Reference proteome</keyword>
<dbReference type="Pfam" id="PF02872">
    <property type="entry name" value="5_nucleotid_C"/>
    <property type="match status" value="1"/>
</dbReference>
<feature type="domain" description="5'-Nucleotidase C-terminal" evidence="1">
    <location>
        <begin position="4"/>
        <end position="158"/>
    </location>
</feature>
<dbReference type="PROSITE" id="PS00018">
    <property type="entry name" value="EF_HAND_1"/>
    <property type="match status" value="1"/>
</dbReference>
<evidence type="ECO:0000259" key="1">
    <source>
        <dbReference type="Pfam" id="PF02872"/>
    </source>
</evidence>
<dbReference type="SUPFAM" id="SSF55816">
    <property type="entry name" value="5'-nucleotidase (syn. UDP-sugar hydrolase), C-terminal domain"/>
    <property type="match status" value="1"/>
</dbReference>
<name>A0ABT1U8F7_9GAMM</name>
<dbReference type="InterPro" id="IPR036907">
    <property type="entry name" value="5'-Nucleotdase_C_sf"/>
</dbReference>
<dbReference type="EMBL" id="JANIBK010000129">
    <property type="protein sequence ID" value="MCQ8130134.1"/>
    <property type="molecule type" value="Genomic_DNA"/>
</dbReference>
<dbReference type="Proteomes" id="UP001524586">
    <property type="component" value="Unassembled WGS sequence"/>
</dbReference>
<organism evidence="2 3">
    <name type="scientific">Methylomonas rivi</name>
    <dbReference type="NCBI Taxonomy" id="2952226"/>
    <lineage>
        <taxon>Bacteria</taxon>
        <taxon>Pseudomonadati</taxon>
        <taxon>Pseudomonadota</taxon>
        <taxon>Gammaproteobacteria</taxon>
        <taxon>Methylococcales</taxon>
        <taxon>Methylococcaceae</taxon>
        <taxon>Methylomonas</taxon>
    </lineage>
</organism>
<sequence>MTTADRSLGNLVADAFLWAARNENTGLNTGNTLLALTNSGGIREDLDNDENGIISQGEVQAVLPFANSLAVIGNVSVSTLVNALENSVSRIQPGGTGTDGRFVQIAGFEFDYDRSLAAGSRIVEVSLADGTEIWSAAEGELFSGEFDIATNSFLAGAGTPDGYNFDILVAGGQKRQRT</sequence>
<dbReference type="InterPro" id="IPR006179">
    <property type="entry name" value="5_nucleotidase/apyrase"/>
</dbReference>
<accession>A0ABT1U8F7</accession>
<dbReference type="PANTHER" id="PTHR11575:SF24">
    <property type="entry name" value="5'-NUCLEOTIDASE"/>
    <property type="match status" value="1"/>
</dbReference>
<dbReference type="PANTHER" id="PTHR11575">
    <property type="entry name" value="5'-NUCLEOTIDASE-RELATED"/>
    <property type="match status" value="1"/>
</dbReference>
<dbReference type="InterPro" id="IPR008334">
    <property type="entry name" value="5'-Nucleotdase_C"/>
</dbReference>
<evidence type="ECO:0000313" key="3">
    <source>
        <dbReference type="Proteomes" id="UP001524586"/>
    </source>
</evidence>
<comment type="caution">
    <text evidence="2">The sequence shown here is derived from an EMBL/GenBank/DDBJ whole genome shotgun (WGS) entry which is preliminary data.</text>
</comment>
<proteinExistence type="predicted"/>